<keyword evidence="2" id="KW-1185">Reference proteome</keyword>
<evidence type="ECO:0000313" key="2">
    <source>
        <dbReference type="Proteomes" id="UP001303115"/>
    </source>
</evidence>
<protein>
    <submittedName>
        <fullName evidence="1">Uncharacterized protein</fullName>
    </submittedName>
</protein>
<dbReference type="Gene3D" id="6.10.110.10">
    <property type="match status" value="1"/>
</dbReference>
<evidence type="ECO:0000313" key="1">
    <source>
        <dbReference type="EMBL" id="KAK4044116.1"/>
    </source>
</evidence>
<organism evidence="1 2">
    <name type="scientific">Parachaetomium inaequale</name>
    <dbReference type="NCBI Taxonomy" id="2588326"/>
    <lineage>
        <taxon>Eukaryota</taxon>
        <taxon>Fungi</taxon>
        <taxon>Dikarya</taxon>
        <taxon>Ascomycota</taxon>
        <taxon>Pezizomycotina</taxon>
        <taxon>Sordariomycetes</taxon>
        <taxon>Sordariomycetidae</taxon>
        <taxon>Sordariales</taxon>
        <taxon>Chaetomiaceae</taxon>
        <taxon>Parachaetomium</taxon>
    </lineage>
</organism>
<accession>A0AAN6PSJ5</accession>
<comment type="caution">
    <text evidence="1">The sequence shown here is derived from an EMBL/GenBank/DDBJ whole genome shotgun (WGS) entry which is preliminary data.</text>
</comment>
<gene>
    <name evidence="1" type="ORF">C8A01DRAFT_31716</name>
</gene>
<sequence length="162" mass="15587">MDKAAKKLAEVASIPRHMVANGPGLKAVTATAADMQPLAAAVMEVVTDAAKQAAKEVTQYASDHPYVTACIVGGVLVALAPQAATVPMLNAVGFSAEGVVATAAAHSNIGNAVAGSVFSTLQSAGAGGAGAAVADGAASMAGTAVAGAAAGAKFWARSKAKL</sequence>
<dbReference type="InterPro" id="IPR038213">
    <property type="entry name" value="IFI6/IFI27-like_sf"/>
</dbReference>
<name>A0AAN6PSJ5_9PEZI</name>
<dbReference type="AlphaFoldDB" id="A0AAN6PSJ5"/>
<reference evidence="2" key="1">
    <citation type="journal article" date="2023" name="Mol. Phylogenet. Evol.">
        <title>Genome-scale phylogeny and comparative genomics of the fungal order Sordariales.</title>
        <authorList>
            <person name="Hensen N."/>
            <person name="Bonometti L."/>
            <person name="Westerberg I."/>
            <person name="Brannstrom I.O."/>
            <person name="Guillou S."/>
            <person name="Cros-Aarteil S."/>
            <person name="Calhoun S."/>
            <person name="Haridas S."/>
            <person name="Kuo A."/>
            <person name="Mondo S."/>
            <person name="Pangilinan J."/>
            <person name="Riley R."/>
            <person name="LaButti K."/>
            <person name="Andreopoulos B."/>
            <person name="Lipzen A."/>
            <person name="Chen C."/>
            <person name="Yan M."/>
            <person name="Daum C."/>
            <person name="Ng V."/>
            <person name="Clum A."/>
            <person name="Steindorff A."/>
            <person name="Ohm R.A."/>
            <person name="Martin F."/>
            <person name="Silar P."/>
            <person name="Natvig D.O."/>
            <person name="Lalanne C."/>
            <person name="Gautier V."/>
            <person name="Ament-Velasquez S.L."/>
            <person name="Kruys A."/>
            <person name="Hutchinson M.I."/>
            <person name="Powell A.J."/>
            <person name="Barry K."/>
            <person name="Miller A.N."/>
            <person name="Grigoriev I.V."/>
            <person name="Debuchy R."/>
            <person name="Gladieux P."/>
            <person name="Hiltunen Thoren M."/>
            <person name="Johannesson H."/>
        </authorList>
    </citation>
    <scope>NUCLEOTIDE SEQUENCE [LARGE SCALE GENOMIC DNA]</scope>
    <source>
        <strain evidence="2">CBS 284.82</strain>
    </source>
</reference>
<dbReference type="Proteomes" id="UP001303115">
    <property type="component" value="Unassembled WGS sequence"/>
</dbReference>
<proteinExistence type="predicted"/>
<dbReference type="EMBL" id="MU854321">
    <property type="protein sequence ID" value="KAK4044116.1"/>
    <property type="molecule type" value="Genomic_DNA"/>
</dbReference>